<dbReference type="Proteomes" id="UP000198618">
    <property type="component" value="Unassembled WGS sequence"/>
</dbReference>
<protein>
    <submittedName>
        <fullName evidence="1">Uncharacterized protein</fullName>
    </submittedName>
</protein>
<dbReference type="RefSeq" id="WP_170840777.1">
    <property type="nucleotide sequence ID" value="NZ_FOHE01000011.1"/>
</dbReference>
<evidence type="ECO:0000313" key="2">
    <source>
        <dbReference type="Proteomes" id="UP000198618"/>
    </source>
</evidence>
<dbReference type="STRING" id="930131.SAMN05216389_11122"/>
<evidence type="ECO:0000313" key="1">
    <source>
        <dbReference type="EMBL" id="SET42430.1"/>
    </source>
</evidence>
<name>A0A1I0EB23_9BACI</name>
<keyword evidence="2" id="KW-1185">Reference proteome</keyword>
<dbReference type="EMBL" id="FOHE01000011">
    <property type="protein sequence ID" value="SET42430.1"/>
    <property type="molecule type" value="Genomic_DNA"/>
</dbReference>
<organism evidence="1 2">
    <name type="scientific">Oceanobacillus limi</name>
    <dbReference type="NCBI Taxonomy" id="930131"/>
    <lineage>
        <taxon>Bacteria</taxon>
        <taxon>Bacillati</taxon>
        <taxon>Bacillota</taxon>
        <taxon>Bacilli</taxon>
        <taxon>Bacillales</taxon>
        <taxon>Bacillaceae</taxon>
        <taxon>Oceanobacillus</taxon>
    </lineage>
</organism>
<accession>A0A1I0EB23</accession>
<sequence length="48" mass="5363">MNDNKRNDIRTLLEMVASADDPDYSEVEAIAKRNGFEFAADGTLEEAE</sequence>
<gene>
    <name evidence="1" type="ORF">SAMN05216389_11122</name>
</gene>
<proteinExistence type="predicted"/>
<dbReference type="AlphaFoldDB" id="A0A1I0EB23"/>
<reference evidence="1 2" key="1">
    <citation type="submission" date="2016-10" db="EMBL/GenBank/DDBJ databases">
        <authorList>
            <person name="de Groot N.N."/>
        </authorList>
    </citation>
    <scope>NUCLEOTIDE SEQUENCE [LARGE SCALE GENOMIC DNA]</scope>
    <source>
        <strain evidence="1 2">IBRC-M 10780</strain>
    </source>
</reference>